<dbReference type="EMBL" id="GISG01027007">
    <property type="protein sequence ID" value="MBA4619845.1"/>
    <property type="molecule type" value="Transcribed_RNA"/>
</dbReference>
<evidence type="ECO:0000313" key="1">
    <source>
        <dbReference type="EMBL" id="MBA4619845.1"/>
    </source>
</evidence>
<dbReference type="EMBL" id="GISG01027006">
    <property type="protein sequence ID" value="MBA4619844.1"/>
    <property type="molecule type" value="Transcribed_RNA"/>
</dbReference>
<name>A0A7C9CNN0_OPUST</name>
<accession>A0A7C9CNN0</accession>
<dbReference type="AlphaFoldDB" id="A0A7C9CNN0"/>
<reference evidence="1" key="2">
    <citation type="submission" date="2020-07" db="EMBL/GenBank/DDBJ databases">
        <authorList>
            <person name="Vera ALvarez R."/>
            <person name="Arias-Moreno D.M."/>
            <person name="Jimenez-Jacinto V."/>
            <person name="Jimenez-Bremont J.F."/>
            <person name="Swaminathan K."/>
            <person name="Moose S.P."/>
            <person name="Guerrero-Gonzalez M.L."/>
            <person name="Marino-Ramirez L."/>
            <person name="Landsman D."/>
            <person name="Rodriguez-Kessler M."/>
            <person name="Delgado-Sanchez P."/>
        </authorList>
    </citation>
    <scope>NUCLEOTIDE SEQUENCE</scope>
    <source>
        <tissue evidence="1">Cladode</tissue>
    </source>
</reference>
<sequence length="120" mass="13008">MLSFTNQSGAALDQSCMIFRSSISNNRVLSINPWFLNTKSNALWPENVVGLGPFLLKSLSGYPSSGGTIILLIPPTHMPKTASSNAGMTSWEPTLNLKKSLSSPSNEPPFVLFRASKIRP</sequence>
<organism evidence="1">
    <name type="scientific">Opuntia streptacantha</name>
    <name type="common">Prickly pear cactus</name>
    <name type="synonym">Opuntia cardona</name>
    <dbReference type="NCBI Taxonomy" id="393608"/>
    <lineage>
        <taxon>Eukaryota</taxon>
        <taxon>Viridiplantae</taxon>
        <taxon>Streptophyta</taxon>
        <taxon>Embryophyta</taxon>
        <taxon>Tracheophyta</taxon>
        <taxon>Spermatophyta</taxon>
        <taxon>Magnoliopsida</taxon>
        <taxon>eudicotyledons</taxon>
        <taxon>Gunneridae</taxon>
        <taxon>Pentapetalae</taxon>
        <taxon>Caryophyllales</taxon>
        <taxon>Cactineae</taxon>
        <taxon>Cactaceae</taxon>
        <taxon>Opuntioideae</taxon>
        <taxon>Opuntia</taxon>
    </lineage>
</organism>
<proteinExistence type="predicted"/>
<reference evidence="1" key="1">
    <citation type="journal article" date="2013" name="J. Plant Res.">
        <title>Effect of fungi and light on seed germination of three Opuntia species from semiarid lands of central Mexico.</title>
        <authorList>
            <person name="Delgado-Sanchez P."/>
            <person name="Jimenez-Bremont J.F."/>
            <person name="Guerrero-Gonzalez Mde L."/>
            <person name="Flores J."/>
        </authorList>
    </citation>
    <scope>NUCLEOTIDE SEQUENCE</scope>
    <source>
        <tissue evidence="1">Cladode</tissue>
    </source>
</reference>
<protein>
    <submittedName>
        <fullName evidence="1">Uncharacterized protein</fullName>
    </submittedName>
</protein>